<comment type="caution">
    <text evidence="2">The sequence shown here is derived from an EMBL/GenBank/DDBJ whole genome shotgun (WGS) entry which is preliminary data.</text>
</comment>
<name>A0A132THR3_9BACL</name>
<sequence>MQTQATATKEKENTSGSHKPYSNPLTFVRTAATKLPDPVEIIRRVRQNPASLSREDKLALQRTLGNRAVVQLLSSLKDGPKDEKKTDSTSEAKPGGQGQGSPENTPAEREPAVTEPVQAKVKPLSAQTEPKAQQNEKPSLFAKVSSALKEQGKPLAKSLPSGAKAGKGKADEERPDGKEKAAAPQATETGKSQVAEAQDAKNVNEGKEPKGAKEAKSEKKSKAEDVKGESAPKEPSLGEALGALAGEGKEEPAKAKKVNIHGEDPGQILDQLTHVQPTEIGDAYAQAVDVSAGALAKQKQKTRQGLPVIPAPTGLKGKVLQARRKIAPLKHDVPDGYKSERSGGSAQPGNLGRMDIGSSGSDGNPEAMLGEIRSAAAVPPEISMTGEADPSQLEGFSQEASQQVGAAKRAEMGQISHP</sequence>
<feature type="compositionally biased region" description="Basic and acidic residues" evidence="1">
    <location>
        <begin position="247"/>
        <end position="262"/>
    </location>
</feature>
<proteinExistence type="predicted"/>
<feature type="compositionally biased region" description="Basic and acidic residues" evidence="1">
    <location>
        <begin position="168"/>
        <end position="181"/>
    </location>
</feature>
<protein>
    <submittedName>
        <fullName evidence="2">Uncharacterized protein</fullName>
    </submittedName>
</protein>
<feature type="compositionally biased region" description="Polar residues" evidence="1">
    <location>
        <begin position="125"/>
        <end position="137"/>
    </location>
</feature>
<keyword evidence="3" id="KW-1185">Reference proteome</keyword>
<feature type="compositionally biased region" description="Basic and acidic residues" evidence="1">
    <location>
        <begin position="198"/>
        <end position="232"/>
    </location>
</feature>
<feature type="region of interest" description="Disordered" evidence="1">
    <location>
        <begin position="1"/>
        <end position="34"/>
    </location>
</feature>
<gene>
    <name evidence="2" type="ORF">AMQ84_28005</name>
</gene>
<evidence type="ECO:0000256" key="1">
    <source>
        <dbReference type="SAM" id="MobiDB-lite"/>
    </source>
</evidence>
<dbReference type="Proteomes" id="UP000070475">
    <property type="component" value="Unassembled WGS sequence"/>
</dbReference>
<dbReference type="AlphaFoldDB" id="A0A132THR3"/>
<feature type="compositionally biased region" description="Basic and acidic residues" evidence="1">
    <location>
        <begin position="329"/>
        <end position="341"/>
    </location>
</feature>
<accession>A0A132THR3</accession>
<feature type="region of interest" description="Disordered" evidence="1">
    <location>
        <begin position="328"/>
        <end position="418"/>
    </location>
</feature>
<feature type="non-terminal residue" evidence="2">
    <location>
        <position position="418"/>
    </location>
</feature>
<feature type="compositionally biased region" description="Basic and acidic residues" evidence="1">
    <location>
        <begin position="78"/>
        <end position="90"/>
    </location>
</feature>
<feature type="compositionally biased region" description="Polar residues" evidence="1">
    <location>
        <begin position="394"/>
        <end position="404"/>
    </location>
</feature>
<organism evidence="2 3">
    <name type="scientific">Paenibacillus riograndensis</name>
    <dbReference type="NCBI Taxonomy" id="483937"/>
    <lineage>
        <taxon>Bacteria</taxon>
        <taxon>Bacillati</taxon>
        <taxon>Bacillota</taxon>
        <taxon>Bacilli</taxon>
        <taxon>Bacillales</taxon>
        <taxon>Paenibacillaceae</taxon>
        <taxon>Paenibacillus</taxon>
        <taxon>Paenibacillus sonchi group</taxon>
    </lineage>
</organism>
<evidence type="ECO:0000313" key="2">
    <source>
        <dbReference type="EMBL" id="KWX70888.1"/>
    </source>
</evidence>
<evidence type="ECO:0000313" key="3">
    <source>
        <dbReference type="Proteomes" id="UP000070475"/>
    </source>
</evidence>
<dbReference type="EMBL" id="LIRB01000147">
    <property type="protein sequence ID" value="KWX70888.1"/>
    <property type="molecule type" value="Genomic_DNA"/>
</dbReference>
<feature type="compositionally biased region" description="Low complexity" evidence="1">
    <location>
        <begin position="237"/>
        <end position="246"/>
    </location>
</feature>
<reference evidence="2 3" key="1">
    <citation type="submission" date="2015-08" db="EMBL/GenBank/DDBJ databases">
        <title>Genomes of Paenibacillus riograndensis.</title>
        <authorList>
            <person name="Sant'Anna F.H."/>
            <person name="Souza R."/>
            <person name="Ambrosini A."/>
            <person name="Bach E."/>
            <person name="Fernandes G."/>
            <person name="Balsanelli E."/>
            <person name="Baura V.A."/>
            <person name="Pedrosa F.O."/>
            <person name="Souza E.M."/>
            <person name="Passaglia L."/>
        </authorList>
    </citation>
    <scope>NUCLEOTIDE SEQUENCE [LARGE SCALE GENOMIC DNA]</scope>
    <source>
        <strain evidence="2 3">CAS34</strain>
    </source>
</reference>
<feature type="region of interest" description="Disordered" evidence="1">
    <location>
        <begin position="72"/>
        <end position="262"/>
    </location>
</feature>